<evidence type="ECO:0000259" key="4">
    <source>
        <dbReference type="Pfam" id="PF25390"/>
    </source>
</evidence>
<dbReference type="Pfam" id="PF00415">
    <property type="entry name" value="RCC1"/>
    <property type="match status" value="2"/>
</dbReference>
<reference evidence="5" key="1">
    <citation type="journal article" date="2021" name="Nat. Commun.">
        <title>Genomic analyses provide insights into spinach domestication and the genetic basis of agronomic traits.</title>
        <authorList>
            <person name="Cai X."/>
            <person name="Sun X."/>
            <person name="Xu C."/>
            <person name="Sun H."/>
            <person name="Wang X."/>
            <person name="Ge C."/>
            <person name="Zhang Z."/>
            <person name="Wang Q."/>
            <person name="Fei Z."/>
            <person name="Jiao C."/>
            <person name="Wang Q."/>
        </authorList>
    </citation>
    <scope>NUCLEOTIDE SEQUENCE [LARGE SCALE GENOMIC DNA]</scope>
    <source>
        <strain evidence="5">cv. Varoflay</strain>
    </source>
</reference>
<organism evidence="5 6">
    <name type="scientific">Spinacia oleracea</name>
    <name type="common">Spinach</name>
    <dbReference type="NCBI Taxonomy" id="3562"/>
    <lineage>
        <taxon>Eukaryota</taxon>
        <taxon>Viridiplantae</taxon>
        <taxon>Streptophyta</taxon>
        <taxon>Embryophyta</taxon>
        <taxon>Tracheophyta</taxon>
        <taxon>Spermatophyta</taxon>
        <taxon>Magnoliopsida</taxon>
        <taxon>eudicotyledons</taxon>
        <taxon>Gunneridae</taxon>
        <taxon>Pentapetalae</taxon>
        <taxon>Caryophyllales</taxon>
        <taxon>Chenopodiaceae</taxon>
        <taxon>Chenopodioideae</taxon>
        <taxon>Anserineae</taxon>
        <taxon>Spinacia</taxon>
    </lineage>
</organism>
<dbReference type="Gene3D" id="2.130.10.30">
    <property type="entry name" value="Regulator of chromosome condensation 1/beta-lactamase-inhibitor protein II"/>
    <property type="match status" value="2"/>
</dbReference>
<dbReference type="InterPro" id="IPR000408">
    <property type="entry name" value="Reg_chr_condens"/>
</dbReference>
<dbReference type="SUPFAM" id="SSF50985">
    <property type="entry name" value="RCC1/BLIP-II"/>
    <property type="match status" value="1"/>
</dbReference>
<feature type="domain" description="RCC1-like" evidence="4">
    <location>
        <begin position="139"/>
        <end position="408"/>
    </location>
</feature>
<feature type="repeat" description="RCC1" evidence="3">
    <location>
        <begin position="79"/>
        <end position="130"/>
    </location>
</feature>
<dbReference type="Pfam" id="PF25390">
    <property type="entry name" value="WD40_RLD"/>
    <property type="match status" value="1"/>
</dbReference>
<evidence type="ECO:0000256" key="1">
    <source>
        <dbReference type="ARBA" id="ARBA00022658"/>
    </source>
</evidence>
<keyword evidence="1" id="KW-0344">Guanine-nucleotide releasing factor</keyword>
<dbReference type="RefSeq" id="XP_021835232.2">
    <property type="nucleotide sequence ID" value="XM_021979540.2"/>
</dbReference>
<name>A0A9R0HQV1_SPIOL</name>
<dbReference type="InterPro" id="IPR058923">
    <property type="entry name" value="RCC1-like_dom"/>
</dbReference>
<evidence type="ECO:0000256" key="3">
    <source>
        <dbReference type="PROSITE-ProRule" id="PRU00235"/>
    </source>
</evidence>
<evidence type="ECO:0000313" key="5">
    <source>
        <dbReference type="Proteomes" id="UP000813463"/>
    </source>
</evidence>
<dbReference type="PRINTS" id="PR00633">
    <property type="entry name" value="RCCNDNSATION"/>
</dbReference>
<dbReference type="PROSITE" id="PS50012">
    <property type="entry name" value="RCC1_3"/>
    <property type="match status" value="7"/>
</dbReference>
<evidence type="ECO:0000313" key="6">
    <source>
        <dbReference type="RefSeq" id="XP_021835232.2"/>
    </source>
</evidence>
<dbReference type="GO" id="GO:0005737">
    <property type="term" value="C:cytoplasm"/>
    <property type="evidence" value="ECO:0000318"/>
    <property type="project" value="GO_Central"/>
</dbReference>
<dbReference type="GeneID" id="110774940"/>
<keyword evidence="2" id="KW-0677">Repeat</keyword>
<feature type="repeat" description="RCC1" evidence="3">
    <location>
        <begin position="362"/>
        <end position="412"/>
    </location>
</feature>
<keyword evidence="6" id="KW-0675">Receptor</keyword>
<dbReference type="InterPro" id="IPR009091">
    <property type="entry name" value="RCC1/BLIP-II"/>
</dbReference>
<dbReference type="PROSITE" id="PS00626">
    <property type="entry name" value="RCC1_2"/>
    <property type="match status" value="2"/>
</dbReference>
<evidence type="ECO:0000256" key="2">
    <source>
        <dbReference type="ARBA" id="ARBA00022737"/>
    </source>
</evidence>
<dbReference type="PANTHER" id="PTHR45982">
    <property type="entry name" value="REGULATOR OF CHROMOSOME CONDENSATION"/>
    <property type="match status" value="1"/>
</dbReference>
<reference evidence="6" key="2">
    <citation type="submission" date="2025-08" db="UniProtKB">
        <authorList>
            <consortium name="RefSeq"/>
        </authorList>
    </citation>
    <scope>IDENTIFICATION</scope>
    <source>
        <tissue evidence="6">Leaf</tissue>
    </source>
</reference>
<feature type="repeat" description="RCC1" evidence="3">
    <location>
        <begin position="245"/>
        <end position="299"/>
    </location>
</feature>
<feature type="repeat" description="RCC1" evidence="3">
    <location>
        <begin position="19"/>
        <end position="78"/>
    </location>
</feature>
<gene>
    <name evidence="6" type="primary">LOC110774940</name>
</gene>
<keyword evidence="5" id="KW-1185">Reference proteome</keyword>
<dbReference type="AlphaFoldDB" id="A0A9R0HQV1"/>
<dbReference type="KEGG" id="soe:110774940"/>
<accession>A0A9R0HQV1</accession>
<proteinExistence type="predicted"/>
<dbReference type="Proteomes" id="UP000813463">
    <property type="component" value="Chromosome 1"/>
</dbReference>
<feature type="repeat" description="RCC1" evidence="3">
    <location>
        <begin position="140"/>
        <end position="183"/>
    </location>
</feature>
<feature type="repeat" description="RCC1" evidence="3">
    <location>
        <begin position="300"/>
        <end position="361"/>
    </location>
</feature>
<dbReference type="InterPro" id="IPR051553">
    <property type="entry name" value="Ran_GTPase-activating"/>
</dbReference>
<sequence length="470" mass="50867">MEIGKILGESKSVSVPTKSAIYVWGYNQRGQTGRREKEHKLRIPRQLPPELFGCPAGVSTRWLDVACGWEHTAAVASDGSLFTWGANDFGQLGDGTEESRKYPKKVDLLSTEFVKSVSCGTNCTAAIAEPRKNDGTVSTGRLWVWGQNQGSNYPRLFWGAFAPNTVIRQVSCGSVHVVALSEDGLLQSWGYNEYGQLGRGFTCEGLQRPGVLKAYAKHLDEAPEEVNITQVSCGEYHTAAVSETGDVYTWGLGNMYQLGHCSLQSEDKELLPRRVVALDGVHITSVACGGVHTCAVTIKGALYAWGGGQVGQLGLGPQTSSASFIFKDSQLMLRNIPAMVIPSGVQLVACGHSHTLISTSDGRIHGWGYNSYGQASNDKSTYAWYPSPVDWCVGEVRKLAAGGGHSAVLTDACSLKDLCEFRLAENVTLENAAHIEDVAFRTSSDALVRLCGRLREMQCGDGWESEEDES</sequence>
<feature type="repeat" description="RCC1" evidence="3">
    <location>
        <begin position="184"/>
        <end position="244"/>
    </location>
</feature>
<dbReference type="PANTHER" id="PTHR45982:SF1">
    <property type="entry name" value="REGULATOR OF CHROMOSOME CONDENSATION"/>
    <property type="match status" value="1"/>
</dbReference>
<protein>
    <submittedName>
        <fullName evidence="6">Ultraviolet-B receptor UVR8</fullName>
    </submittedName>
</protein>